<evidence type="ECO:0000256" key="3">
    <source>
        <dbReference type="ARBA" id="ARBA00023004"/>
    </source>
</evidence>
<dbReference type="InterPro" id="IPR013766">
    <property type="entry name" value="Thioredoxin_domain"/>
</dbReference>
<dbReference type="GO" id="GO:0015036">
    <property type="term" value="F:disulfide oxidoreductase activity"/>
    <property type="evidence" value="ECO:0007669"/>
    <property type="project" value="UniProtKB-ARBA"/>
</dbReference>
<dbReference type="FunFam" id="3.40.30.10:FF:000012">
    <property type="entry name" value="Monothiol glutaredoxin"/>
    <property type="match status" value="2"/>
</dbReference>
<dbReference type="SUPFAM" id="SSF52833">
    <property type="entry name" value="Thioredoxin-like"/>
    <property type="match status" value="3"/>
</dbReference>
<sequence>MSSNLIEITSDPQFTELITDKANVLVLNFWASWAEPCKQMNDVFAELASKSPSLKFLKIEAESYPDISEAFEVAAVPFFVVHKNGKIVDRVEGAKAAELTAVVEKYTKTATSKATHSVAGAATTGPKKDLTARLTALVNSAPVMAFIKGTPSEPRCGFSRQLVDILAEQQVKYSSFNILADDEVRQGLKTFSNWPTFPQIYINGELVGGLDIVKELIASGEFRNMLPKDDDLPTRLNKLIAREPVMIFIKGTPSAPRCGFSKQLVNILNEKNVKYGHFDILSDEEVRQGLKTHVNWPTFPMLFYKSELLGGLDIVKELVASGEFDQAIAA</sequence>
<dbReference type="InterPro" id="IPR004480">
    <property type="entry name" value="Monothiol_GRX-rel"/>
</dbReference>
<dbReference type="CDD" id="cd03028">
    <property type="entry name" value="GRX_PICOT_like"/>
    <property type="match status" value="2"/>
</dbReference>
<dbReference type="GO" id="GO:0051537">
    <property type="term" value="F:2 iron, 2 sulfur cluster binding"/>
    <property type="evidence" value="ECO:0007669"/>
    <property type="project" value="TreeGrafter"/>
</dbReference>
<dbReference type="CDD" id="cd02984">
    <property type="entry name" value="TRX_PICOT"/>
    <property type="match status" value="1"/>
</dbReference>
<comment type="function">
    <text evidence="5">Monothiol glutaredoxin involved in the biogenesis of iron-sulfur clusters. Binds one iron-sulfur cluster per dimer. The iron-sulfur cluster is bound between subunits, and is complexed by a bound glutathione and a cysteine residue from each subunit.</text>
</comment>
<keyword evidence="8" id="KW-1185">Reference proteome</keyword>
<name>A0A433BJW2_9FUNG</name>
<dbReference type="AlphaFoldDB" id="A0A433BJW2"/>
<dbReference type="GO" id="GO:0046872">
    <property type="term" value="F:metal ion binding"/>
    <property type="evidence" value="ECO:0007669"/>
    <property type="project" value="UniProtKB-KW"/>
</dbReference>
<evidence type="ECO:0000313" key="7">
    <source>
        <dbReference type="EMBL" id="RUP26541.1"/>
    </source>
</evidence>
<protein>
    <submittedName>
        <fullName evidence="7">Thioredoxin-like protein</fullName>
    </submittedName>
</protein>
<comment type="caution">
    <text evidence="7">The sequence shown here is derived from an EMBL/GenBank/DDBJ whole genome shotgun (WGS) entry which is preliminary data.</text>
</comment>
<dbReference type="OrthoDB" id="415696at2759"/>
<feature type="domain" description="Thioredoxin" evidence="6">
    <location>
        <begin position="1"/>
        <end position="108"/>
    </location>
</feature>
<evidence type="ECO:0000256" key="4">
    <source>
        <dbReference type="ARBA" id="ARBA00023014"/>
    </source>
</evidence>
<dbReference type="PROSITE" id="PS51352">
    <property type="entry name" value="THIOREDOXIN_2"/>
    <property type="match status" value="1"/>
</dbReference>
<evidence type="ECO:0000256" key="1">
    <source>
        <dbReference type="ARBA" id="ARBA00009630"/>
    </source>
</evidence>
<comment type="similarity">
    <text evidence="1">Belongs to the glutaredoxin family. Monothiol subfamily.</text>
</comment>
<dbReference type="PANTHER" id="PTHR10293:SF73">
    <property type="entry name" value="GLUTAREDOXIN-3"/>
    <property type="match status" value="1"/>
</dbReference>
<dbReference type="FunFam" id="3.40.30.10:FF:000092">
    <property type="entry name" value="Monothiol glutaredoxin"/>
    <property type="match status" value="1"/>
</dbReference>
<dbReference type="EMBL" id="RBNI01013712">
    <property type="protein sequence ID" value="RUP26541.1"/>
    <property type="molecule type" value="Genomic_DNA"/>
</dbReference>
<evidence type="ECO:0000313" key="8">
    <source>
        <dbReference type="Proteomes" id="UP000268093"/>
    </source>
</evidence>
<dbReference type="Pfam" id="PF00085">
    <property type="entry name" value="Thioredoxin"/>
    <property type="match status" value="1"/>
</dbReference>
<dbReference type="PROSITE" id="PS51354">
    <property type="entry name" value="GLUTAREDOXIN_2"/>
    <property type="match status" value="2"/>
</dbReference>
<evidence type="ECO:0000256" key="5">
    <source>
        <dbReference type="ARBA" id="ARBA00055846"/>
    </source>
</evidence>
<keyword evidence="4" id="KW-0411">Iron-sulfur</keyword>
<dbReference type="Pfam" id="PF00462">
    <property type="entry name" value="Glutaredoxin"/>
    <property type="match status" value="2"/>
</dbReference>
<dbReference type="InterPro" id="IPR033658">
    <property type="entry name" value="GRX_PICOT-like"/>
</dbReference>
<evidence type="ECO:0000259" key="6">
    <source>
        <dbReference type="PROSITE" id="PS51352"/>
    </source>
</evidence>
<dbReference type="InterPro" id="IPR002109">
    <property type="entry name" value="Glutaredoxin"/>
</dbReference>
<gene>
    <name evidence="7" type="ORF">BC936DRAFT_138777</name>
</gene>
<dbReference type="Proteomes" id="UP000268093">
    <property type="component" value="Unassembled WGS sequence"/>
</dbReference>
<evidence type="ECO:0000256" key="2">
    <source>
        <dbReference type="ARBA" id="ARBA00022723"/>
    </source>
</evidence>
<organism evidence="7 8">
    <name type="scientific">Jimgerdemannia flammicorona</name>
    <dbReference type="NCBI Taxonomy" id="994334"/>
    <lineage>
        <taxon>Eukaryota</taxon>
        <taxon>Fungi</taxon>
        <taxon>Fungi incertae sedis</taxon>
        <taxon>Mucoromycota</taxon>
        <taxon>Mucoromycotina</taxon>
        <taxon>Endogonomycetes</taxon>
        <taxon>Endogonales</taxon>
        <taxon>Endogonaceae</taxon>
        <taxon>Jimgerdemannia</taxon>
    </lineage>
</organism>
<reference evidence="7 8" key="1">
    <citation type="journal article" date="2018" name="New Phytol.">
        <title>Phylogenomics of Endogonaceae and evolution of mycorrhizas within Mucoromycota.</title>
        <authorList>
            <person name="Chang Y."/>
            <person name="Desiro A."/>
            <person name="Na H."/>
            <person name="Sandor L."/>
            <person name="Lipzen A."/>
            <person name="Clum A."/>
            <person name="Barry K."/>
            <person name="Grigoriev I.V."/>
            <person name="Martin F.M."/>
            <person name="Stajich J.E."/>
            <person name="Smith M.E."/>
            <person name="Bonito G."/>
            <person name="Spatafora J.W."/>
        </authorList>
    </citation>
    <scope>NUCLEOTIDE SEQUENCE [LARGE SCALE GENOMIC DNA]</scope>
    <source>
        <strain evidence="7 8">GMNB39</strain>
    </source>
</reference>
<dbReference type="PANTHER" id="PTHR10293">
    <property type="entry name" value="GLUTAREDOXIN FAMILY MEMBER"/>
    <property type="match status" value="1"/>
</dbReference>
<accession>A0A433BJW2</accession>
<dbReference type="GO" id="GO:0005634">
    <property type="term" value="C:nucleus"/>
    <property type="evidence" value="ECO:0007669"/>
    <property type="project" value="TreeGrafter"/>
</dbReference>
<dbReference type="GO" id="GO:0005829">
    <property type="term" value="C:cytosol"/>
    <property type="evidence" value="ECO:0007669"/>
    <property type="project" value="TreeGrafter"/>
</dbReference>
<keyword evidence="2" id="KW-0479">Metal-binding</keyword>
<dbReference type="InterPro" id="IPR036249">
    <property type="entry name" value="Thioredoxin-like_sf"/>
</dbReference>
<dbReference type="GO" id="GO:0006879">
    <property type="term" value="P:intracellular iron ion homeostasis"/>
    <property type="evidence" value="ECO:0007669"/>
    <property type="project" value="TreeGrafter"/>
</dbReference>
<keyword evidence="3" id="KW-0408">Iron</keyword>
<proteinExistence type="inferred from homology"/>
<dbReference type="Gene3D" id="3.40.30.10">
    <property type="entry name" value="Glutaredoxin"/>
    <property type="match status" value="3"/>
</dbReference>